<dbReference type="Pfam" id="PF03208">
    <property type="entry name" value="PRA1"/>
    <property type="match status" value="1"/>
</dbReference>
<name>A0A804K224_MUSAM</name>
<feature type="transmembrane region" description="Helical" evidence="7">
    <location>
        <begin position="65"/>
        <end position="92"/>
    </location>
</feature>
<evidence type="ECO:0000256" key="7">
    <source>
        <dbReference type="RuleBase" id="RU363107"/>
    </source>
</evidence>
<evidence type="ECO:0000256" key="4">
    <source>
        <dbReference type="ARBA" id="ARBA00022692"/>
    </source>
</evidence>
<dbReference type="AlphaFoldDB" id="A0A804K224"/>
<keyword evidence="4 7" id="KW-0812">Transmembrane</keyword>
<organism evidence="9 10">
    <name type="scientific">Musa acuminata subsp. malaccensis</name>
    <name type="common">Wild banana</name>
    <name type="synonym">Musa malaccensis</name>
    <dbReference type="NCBI Taxonomy" id="214687"/>
    <lineage>
        <taxon>Eukaryota</taxon>
        <taxon>Viridiplantae</taxon>
        <taxon>Streptophyta</taxon>
        <taxon>Embryophyta</taxon>
        <taxon>Tracheophyta</taxon>
        <taxon>Spermatophyta</taxon>
        <taxon>Magnoliopsida</taxon>
        <taxon>Liliopsida</taxon>
        <taxon>Zingiberales</taxon>
        <taxon>Musaceae</taxon>
        <taxon>Musa</taxon>
    </lineage>
</organism>
<dbReference type="Proteomes" id="UP000012960">
    <property type="component" value="Unplaced"/>
</dbReference>
<accession>A0A804K224</accession>
<keyword evidence="5 7" id="KW-1133">Transmembrane helix</keyword>
<comment type="subcellular location">
    <subcellularLocation>
        <location evidence="2 7">Membrane</location>
        <topology evidence="2 7">Multi-pass membrane protein</topology>
    </subcellularLocation>
</comment>
<evidence type="ECO:0000256" key="3">
    <source>
        <dbReference type="ARBA" id="ARBA00006483"/>
    </source>
</evidence>
<dbReference type="PANTHER" id="PTHR12859:SF0">
    <property type="entry name" value="PRA1 FAMILY PROTEIN"/>
    <property type="match status" value="1"/>
</dbReference>
<evidence type="ECO:0000256" key="1">
    <source>
        <dbReference type="ARBA" id="ARBA00002501"/>
    </source>
</evidence>
<dbReference type="InParanoid" id="A0A804K224"/>
<protein>
    <recommendedName>
        <fullName evidence="7">PRA1 family protein</fullName>
    </recommendedName>
</protein>
<evidence type="ECO:0000256" key="2">
    <source>
        <dbReference type="ARBA" id="ARBA00004141"/>
    </source>
</evidence>
<evidence type="ECO:0000313" key="9">
    <source>
        <dbReference type="EnsemblPlants" id="Ma08_p02300.1"/>
    </source>
</evidence>
<dbReference type="Gramene" id="Ma08_t02300.1">
    <property type="protein sequence ID" value="Ma08_p02300.1"/>
    <property type="gene ID" value="Ma08_g02300"/>
</dbReference>
<evidence type="ECO:0000256" key="5">
    <source>
        <dbReference type="ARBA" id="ARBA00022989"/>
    </source>
</evidence>
<keyword evidence="10" id="KW-1185">Reference proteome</keyword>
<dbReference type="GO" id="GO:0016020">
    <property type="term" value="C:membrane"/>
    <property type="evidence" value="ECO:0000318"/>
    <property type="project" value="GO_Central"/>
</dbReference>
<evidence type="ECO:0000313" key="10">
    <source>
        <dbReference type="Proteomes" id="UP000012960"/>
    </source>
</evidence>
<dbReference type="GO" id="GO:0016192">
    <property type="term" value="P:vesicle-mediated transport"/>
    <property type="evidence" value="ECO:0007669"/>
    <property type="project" value="UniProtKB-ARBA"/>
</dbReference>
<gene>
    <name evidence="8" type="ORF">GSMUA_336150.1</name>
</gene>
<sequence length="106" mass="12574">MDWGRREGGGPVLFPAPHSEFFSRFTFPRSYAKWSSPIKCNLYYYRTNYFILITFILRKKTTKTIVSAIFLILYSAMLQILMCDLHSFAVTFDEKMKRTVKRFSPH</sequence>
<dbReference type="EnsemblPlants" id="Ma08_t02300.1">
    <property type="protein sequence ID" value="Ma08_p02300.1"/>
    <property type="gene ID" value="Ma08_g02300"/>
</dbReference>
<dbReference type="GO" id="GO:0005783">
    <property type="term" value="C:endoplasmic reticulum"/>
    <property type="evidence" value="ECO:0007669"/>
    <property type="project" value="UniProtKB-ARBA"/>
</dbReference>
<proteinExistence type="inferred from homology"/>
<keyword evidence="6 7" id="KW-0472">Membrane</keyword>
<comment type="function">
    <text evidence="1 7">May be involved in both secretory and endocytic intracellular trafficking in the endosomal/prevacuolar compartments.</text>
</comment>
<dbReference type="PANTHER" id="PTHR12859">
    <property type="entry name" value="PRA1 PROTEIN"/>
    <property type="match status" value="1"/>
</dbReference>
<comment type="caution">
    <text evidence="7">Lacks conserved residue(s) required for the propagation of feature annotation.</text>
</comment>
<keyword evidence="7" id="KW-0813">Transport</keyword>
<reference evidence="8" key="1">
    <citation type="submission" date="2021-03" db="EMBL/GenBank/DDBJ databases">
        <authorList>
            <consortium name="Genoscope - CEA"/>
            <person name="William W."/>
        </authorList>
    </citation>
    <scope>NUCLEOTIDE SEQUENCE</scope>
    <source>
        <strain evidence="8">Doubled-haploid Pahang</strain>
    </source>
</reference>
<dbReference type="EMBL" id="HG996472">
    <property type="protein sequence ID" value="CAG1830361.1"/>
    <property type="molecule type" value="Genomic_DNA"/>
</dbReference>
<dbReference type="InterPro" id="IPR004895">
    <property type="entry name" value="Prenylated_rab_accept_PRA1"/>
</dbReference>
<evidence type="ECO:0000313" key="8">
    <source>
        <dbReference type="EMBL" id="CAG1830361.1"/>
    </source>
</evidence>
<reference evidence="9" key="2">
    <citation type="submission" date="2021-05" db="UniProtKB">
        <authorList>
            <consortium name="EnsemblPlants"/>
        </authorList>
    </citation>
    <scope>IDENTIFICATION</scope>
    <source>
        <strain evidence="9">subsp. malaccensis</strain>
    </source>
</reference>
<comment type="similarity">
    <text evidence="3 7">Belongs to the PRA1 family.</text>
</comment>
<evidence type="ECO:0000256" key="6">
    <source>
        <dbReference type="ARBA" id="ARBA00023136"/>
    </source>
</evidence>